<dbReference type="Proteomes" id="UP000053732">
    <property type="component" value="Unassembled WGS sequence"/>
</dbReference>
<gene>
    <name evidence="1" type="ORF">PCAMFM013_S005g000376</name>
</gene>
<accession>A0A0G4P4K5</accession>
<dbReference type="EMBL" id="HG793138">
    <property type="protein sequence ID" value="CRL21212.1"/>
    <property type="molecule type" value="Genomic_DNA"/>
</dbReference>
<sequence>METGTQKHRLGIGQYHVLMFVQQEALIQSLRFVVISG</sequence>
<evidence type="ECO:0000313" key="2">
    <source>
        <dbReference type="Proteomes" id="UP000053732"/>
    </source>
</evidence>
<organism evidence="1 2">
    <name type="scientific">Penicillium camemberti (strain FM 013)</name>
    <dbReference type="NCBI Taxonomy" id="1429867"/>
    <lineage>
        <taxon>Eukaryota</taxon>
        <taxon>Fungi</taxon>
        <taxon>Dikarya</taxon>
        <taxon>Ascomycota</taxon>
        <taxon>Pezizomycotina</taxon>
        <taxon>Eurotiomycetes</taxon>
        <taxon>Eurotiomycetidae</taxon>
        <taxon>Eurotiales</taxon>
        <taxon>Aspergillaceae</taxon>
        <taxon>Penicillium</taxon>
    </lineage>
</organism>
<proteinExistence type="predicted"/>
<reference evidence="1 2" key="1">
    <citation type="journal article" date="2014" name="Nat. Commun.">
        <title>Multiple recent horizontal transfers of a large genomic region in cheese making fungi.</title>
        <authorList>
            <person name="Cheeseman K."/>
            <person name="Ropars J."/>
            <person name="Renault P."/>
            <person name="Dupont J."/>
            <person name="Gouzy J."/>
            <person name="Branca A."/>
            <person name="Abraham A.L."/>
            <person name="Ceppi M."/>
            <person name="Conseiller E."/>
            <person name="Debuchy R."/>
            <person name="Malagnac F."/>
            <person name="Goarin A."/>
            <person name="Silar P."/>
            <person name="Lacoste S."/>
            <person name="Sallet E."/>
            <person name="Bensimon A."/>
            <person name="Giraud T."/>
            <person name="Brygoo Y."/>
        </authorList>
    </citation>
    <scope>NUCLEOTIDE SEQUENCE [LARGE SCALE GENOMIC DNA]</scope>
    <source>
        <strain evidence="2">FM 013</strain>
    </source>
</reference>
<dbReference type="AlphaFoldDB" id="A0A0G4P4K5"/>
<evidence type="ECO:0000313" key="1">
    <source>
        <dbReference type="EMBL" id="CRL21212.1"/>
    </source>
</evidence>
<keyword evidence="2" id="KW-1185">Reference proteome</keyword>
<protein>
    <submittedName>
        <fullName evidence="1">Str. FM013</fullName>
    </submittedName>
</protein>
<name>A0A0G4P4K5_PENC3</name>